<evidence type="ECO:0000313" key="1">
    <source>
        <dbReference type="EMBL" id="QJD95544.1"/>
    </source>
</evidence>
<reference evidence="1 2" key="1">
    <citation type="submission" date="2020-04" db="EMBL/GenBank/DDBJ databases">
        <title>Genome sequencing of novel species.</title>
        <authorList>
            <person name="Heo J."/>
            <person name="Kim S.-J."/>
            <person name="Kim J.-S."/>
            <person name="Hong S.-B."/>
            <person name="Kwon S.-W."/>
        </authorList>
    </citation>
    <scope>NUCLEOTIDE SEQUENCE [LARGE SCALE GENOMIC DNA]</scope>
    <source>
        <strain evidence="1 2">F39-2</strain>
    </source>
</reference>
<dbReference type="PROSITE" id="PS51257">
    <property type="entry name" value="PROKAR_LIPOPROTEIN"/>
    <property type="match status" value="1"/>
</dbReference>
<protein>
    <submittedName>
        <fullName evidence="1">Uncharacterized protein</fullName>
    </submittedName>
</protein>
<evidence type="ECO:0000313" key="2">
    <source>
        <dbReference type="Proteomes" id="UP000503278"/>
    </source>
</evidence>
<name>A0A7L5E1U2_9SPHI</name>
<dbReference type="KEGG" id="mrob:HH214_06490"/>
<proteinExistence type="predicted"/>
<keyword evidence="2" id="KW-1185">Reference proteome</keyword>
<accession>A0A7L5E1U2</accession>
<dbReference type="AlphaFoldDB" id="A0A7L5E1U2"/>
<gene>
    <name evidence="1" type="ORF">HH214_06490</name>
</gene>
<dbReference type="EMBL" id="CP051682">
    <property type="protein sequence ID" value="QJD95544.1"/>
    <property type="molecule type" value="Genomic_DNA"/>
</dbReference>
<dbReference type="RefSeq" id="WP_169606552.1">
    <property type="nucleotide sequence ID" value="NZ_CP051682.1"/>
</dbReference>
<dbReference type="Proteomes" id="UP000503278">
    <property type="component" value="Chromosome"/>
</dbReference>
<organism evidence="1 2">
    <name type="scientific">Mucilaginibacter robiniae</name>
    <dbReference type="NCBI Taxonomy" id="2728022"/>
    <lineage>
        <taxon>Bacteria</taxon>
        <taxon>Pseudomonadati</taxon>
        <taxon>Bacteroidota</taxon>
        <taxon>Sphingobacteriia</taxon>
        <taxon>Sphingobacteriales</taxon>
        <taxon>Sphingobacteriaceae</taxon>
        <taxon>Mucilaginibacter</taxon>
    </lineage>
</organism>
<sequence length="240" mass="25539">MILKKAYSTLLMTLGVGMLVCSCKKEGVAVSEVMPAKEAVQTQVAASSDTSVVADPFLLSSISNPVGHFTPADFGVMPYGLPNATGDNGVAIGQPTGMVLKVNSKTFVLSKSLHNDPVVAFSKPALLPMRPIPEMTIEGGDKDGFMKVQITFLYIARRYQLQSCKLIIDGDFYGRASAVYFSAPQGAQYAKLLSATIDTSKEYASAKGTFDAEVSRVSGLWAPPGVLRLSGSFNIESPKL</sequence>